<protein>
    <submittedName>
        <fullName evidence="1">Uncharacterized protein</fullName>
    </submittedName>
</protein>
<dbReference type="AlphaFoldDB" id="A0A6I0JR90"/>
<proteinExistence type="predicted"/>
<sequence>RGWGNVSVENNHIDVFIFEFASILNWLSKEYSEPRFSQFAEVISTSMRQLLPYEGHLCGVAKCGYYPEVVQHTNWDYGKNGKGYYNDIFAPGWTVASLWELFSPGRAEQFFRK</sequence>
<organism evidence="1 2">
    <name type="scientific">Bacteroides uniformis</name>
    <dbReference type="NCBI Taxonomy" id="820"/>
    <lineage>
        <taxon>Bacteria</taxon>
        <taxon>Pseudomonadati</taxon>
        <taxon>Bacteroidota</taxon>
        <taxon>Bacteroidia</taxon>
        <taxon>Bacteroidales</taxon>
        <taxon>Bacteroidaceae</taxon>
        <taxon>Bacteroides</taxon>
    </lineage>
</organism>
<evidence type="ECO:0000313" key="2">
    <source>
        <dbReference type="Proteomes" id="UP000438773"/>
    </source>
</evidence>
<name>A0A6I0JR90_BACUN</name>
<dbReference type="EMBL" id="WCUQ01000105">
    <property type="protein sequence ID" value="KAB4117719.1"/>
    <property type="molecule type" value="Genomic_DNA"/>
</dbReference>
<evidence type="ECO:0000313" key="1">
    <source>
        <dbReference type="EMBL" id="KAB4117719.1"/>
    </source>
</evidence>
<comment type="caution">
    <text evidence="1">The sequence shown here is derived from an EMBL/GenBank/DDBJ whole genome shotgun (WGS) entry which is preliminary data.</text>
</comment>
<accession>A0A6I0JR90</accession>
<feature type="non-terminal residue" evidence="1">
    <location>
        <position position="1"/>
    </location>
</feature>
<gene>
    <name evidence="1" type="ORF">GAQ75_23410</name>
</gene>
<reference evidence="1 2" key="1">
    <citation type="journal article" date="2019" name="Nat. Med.">
        <title>A library of human gut bacterial isolates paired with longitudinal multiomics data enables mechanistic microbiome research.</title>
        <authorList>
            <person name="Poyet M."/>
            <person name="Groussin M."/>
            <person name="Gibbons S.M."/>
            <person name="Avila-Pacheco J."/>
            <person name="Jiang X."/>
            <person name="Kearney S.M."/>
            <person name="Perrotta A.R."/>
            <person name="Berdy B."/>
            <person name="Zhao S."/>
            <person name="Lieberman T.D."/>
            <person name="Swanson P.K."/>
            <person name="Smith M."/>
            <person name="Roesemann S."/>
            <person name="Alexander J.E."/>
            <person name="Rich S.A."/>
            <person name="Livny J."/>
            <person name="Vlamakis H."/>
            <person name="Clish C."/>
            <person name="Bullock K."/>
            <person name="Deik A."/>
            <person name="Scott J."/>
            <person name="Pierce K.A."/>
            <person name="Xavier R.J."/>
            <person name="Alm E.J."/>
        </authorList>
    </citation>
    <scope>NUCLEOTIDE SEQUENCE [LARGE SCALE GENOMIC DNA]</scope>
    <source>
        <strain evidence="1 2">BIOML-A37</strain>
    </source>
</reference>
<dbReference type="Proteomes" id="UP000438773">
    <property type="component" value="Unassembled WGS sequence"/>
</dbReference>